<feature type="compositionally biased region" description="Polar residues" evidence="2">
    <location>
        <begin position="491"/>
        <end position="503"/>
    </location>
</feature>
<feature type="compositionally biased region" description="Low complexity" evidence="2">
    <location>
        <begin position="49"/>
        <end position="94"/>
    </location>
</feature>
<feature type="region of interest" description="Disordered" evidence="2">
    <location>
        <begin position="1225"/>
        <end position="1268"/>
    </location>
</feature>
<keyword evidence="6" id="KW-1185">Reference proteome</keyword>
<dbReference type="InterPro" id="IPR019006">
    <property type="entry name" value="Sre1_C"/>
</dbReference>
<dbReference type="InterPro" id="IPR052099">
    <property type="entry name" value="Regulatory_TF_Diverse"/>
</dbReference>
<dbReference type="Pfam" id="PF09427">
    <property type="entry name" value="DUF2014"/>
    <property type="match status" value="1"/>
</dbReference>
<keyword evidence="3" id="KW-0812">Transmembrane</keyword>
<evidence type="ECO:0000313" key="6">
    <source>
        <dbReference type="Proteomes" id="UP000242877"/>
    </source>
</evidence>
<name>A0A167YND8_9EURO</name>
<dbReference type="GO" id="GO:0032933">
    <property type="term" value="P:SREBP signaling pathway"/>
    <property type="evidence" value="ECO:0007669"/>
    <property type="project" value="InterPro"/>
</dbReference>
<dbReference type="OrthoDB" id="2133190at2759"/>
<dbReference type="VEuPathDB" id="FungiDB:AAP_03263"/>
<feature type="coiled-coil region" evidence="1">
    <location>
        <begin position="343"/>
        <end position="380"/>
    </location>
</feature>
<comment type="caution">
    <text evidence="5">The sequence shown here is derived from an EMBL/GenBank/DDBJ whole genome shotgun (WGS) entry which is preliminary data.</text>
</comment>
<dbReference type="GO" id="GO:0045944">
    <property type="term" value="P:positive regulation of transcription by RNA polymerase II"/>
    <property type="evidence" value="ECO:0007669"/>
    <property type="project" value="InterPro"/>
</dbReference>
<evidence type="ECO:0000256" key="1">
    <source>
        <dbReference type="SAM" id="Coils"/>
    </source>
</evidence>
<feature type="compositionally biased region" description="Low complexity" evidence="2">
    <location>
        <begin position="924"/>
        <end position="935"/>
    </location>
</feature>
<dbReference type="PANTHER" id="PTHR47336">
    <property type="entry name" value="TRANSCRIPTION FACTOR HMS1-RELATED"/>
    <property type="match status" value="1"/>
</dbReference>
<dbReference type="Proteomes" id="UP000242877">
    <property type="component" value="Unassembled WGS sequence"/>
</dbReference>
<feature type="compositionally biased region" description="Low complexity" evidence="2">
    <location>
        <begin position="1065"/>
        <end position="1075"/>
    </location>
</feature>
<dbReference type="PANTHER" id="PTHR47336:SF4">
    <property type="entry name" value="BHLH TRANSCRIPTION FACTOR (EUROFUNG)"/>
    <property type="match status" value="1"/>
</dbReference>
<dbReference type="SUPFAM" id="SSF47459">
    <property type="entry name" value="HLH, helix-loop-helix DNA-binding domain"/>
    <property type="match status" value="1"/>
</dbReference>
<keyword evidence="3" id="KW-1133">Transmembrane helix</keyword>
<feature type="compositionally biased region" description="Basic and acidic residues" evidence="2">
    <location>
        <begin position="1258"/>
        <end position="1268"/>
    </location>
</feature>
<feature type="region of interest" description="Disordered" evidence="2">
    <location>
        <begin position="1055"/>
        <end position="1124"/>
    </location>
</feature>
<feature type="region of interest" description="Disordered" evidence="2">
    <location>
        <begin position="201"/>
        <end position="335"/>
    </location>
</feature>
<dbReference type="GO" id="GO:0046983">
    <property type="term" value="F:protein dimerization activity"/>
    <property type="evidence" value="ECO:0007669"/>
    <property type="project" value="InterPro"/>
</dbReference>
<organism evidence="5 6">
    <name type="scientific">Ascosphaera apis ARSEF 7405</name>
    <dbReference type="NCBI Taxonomy" id="392613"/>
    <lineage>
        <taxon>Eukaryota</taxon>
        <taxon>Fungi</taxon>
        <taxon>Dikarya</taxon>
        <taxon>Ascomycota</taxon>
        <taxon>Pezizomycotina</taxon>
        <taxon>Eurotiomycetes</taxon>
        <taxon>Eurotiomycetidae</taxon>
        <taxon>Onygenales</taxon>
        <taxon>Ascosphaeraceae</taxon>
        <taxon>Ascosphaera</taxon>
    </lineage>
</organism>
<feature type="region of interest" description="Disordered" evidence="2">
    <location>
        <begin position="924"/>
        <end position="947"/>
    </location>
</feature>
<gene>
    <name evidence="5" type="ORF">AAP_03263</name>
</gene>
<feature type="region of interest" description="Disordered" evidence="2">
    <location>
        <begin position="409"/>
        <end position="503"/>
    </location>
</feature>
<keyword evidence="3" id="KW-0472">Membrane</keyword>
<feature type="transmembrane region" description="Helical" evidence="3">
    <location>
        <begin position="572"/>
        <end position="594"/>
    </location>
</feature>
<evidence type="ECO:0000259" key="4">
    <source>
        <dbReference type="Pfam" id="PF09427"/>
    </source>
</evidence>
<feature type="compositionally biased region" description="Polar residues" evidence="2">
    <location>
        <begin position="409"/>
        <end position="422"/>
    </location>
</feature>
<sequence length="1268" mass="138185">MRQDSGATAPYNNDALLDPAQQDNMATDWSQWMQWDDFDRLSPSATVLGNANGNGNGNSNPNSNPNANANINNGNLTAMPNTTTAAASANPNTNPNDIDIGLQLNDIDMKPGIDTFDAQNFDNVLRNMNNGLLPPFNPIDSSAAAAAREFGSFSSEMVTPFAPAYSPQYANLKRHSIAVPAFPQHHHHQMNNFQMMNQNLALRSNGNPNPNTAAFDMSGPNGLSALQQQPQQQPQLNGPMQHLSKSSLHPQNMAAPSSMASRKRKSAADVPSLPGGTLDGNTANPMRSSSPPQKALPSKKRSHNVIEKRYRVPGSPHSDPHDVDGDDDIVGGTGSKLNKASILSKATEYIRHLESRNKRLDEENVELKNRLRQLEKVAEQSFIGVASTPHGTYSGRNSLAVNGNLHSGSSPGSYMSTDSASGGSPMFSHAEQTDEFSPEGSPNPLYPPEGLIKVPDYLKSMRPTGPQAHYADDYRNSQPSSNVVSRHHSPAASNTGSSDGSSGPNRFMLGTLAALMIVGIDESYRDPEDPNDKGLIGVPVDYFRYGVRTMNSWLRASFNVGNGFTQGRMQSLFGVLVSSAAVFGCAIVVFLYLFSGSRRRGGEKFPQVTVNGGDTEANQISSPTQQQVWLSKIQSLWVSGHTVVPEWYAVMCRMLEYVVRCCLGSSVYSTLTGITDEDEKARVKSWDAAVDTQLTGGDPQVSRSRLILTAFAAGTLPQSPARMMLKALHVRTILWRSGPEDSRISRMLHDAAIKIASYQWEEARKLHASLPLKHKDRLPRHLALLLQHSSEVVLTDSIVQRAVNVVFNRPTQEATPGDDAMLDMVADDASIRSPLDYLASWWSCGRLQETLLTAWENIEEQSDAEEEDIAANEHMTSIFEKKLNEALAIAPPTSMASIMARVMKAIFVDEDRVANINSVLTILSKPSQPNKQQQQRQERSTKSKVAPSLNSLYDMTSPVPSCVRVDLRLAVRAAMIIAILRRQVIQHAGQLIGIRGRVQLGGSTCSGRDPRLTVAGAMKAFNNLPVDAVELGLAGCASLWWALRVVAREEEEAKKADAAANCGRSSTSGSSGGSTLREHSPDRPSPFGTEQMANGDDLSTSLNALSSPTRRRASSASSSSVESIVSLTRTTTSASSDECITPNPELADGAGLIQRYESHQQYQFEAEQEQFDNTIPSPDLRRIATHLAYWARHAYNPISYGFTPQLNERVVNECYAICDSADQVGRKPRGRKVGKEQEQEQQQQQQEEVVPSQSENMGGRREGAVEEC</sequence>
<protein>
    <recommendedName>
        <fullName evidence="4">Sterol regulatory element-binding protein 1 C-terminal domain-containing protein</fullName>
    </recommendedName>
</protein>
<accession>A0A167YND8</accession>
<feature type="compositionally biased region" description="Polar residues" evidence="2">
    <location>
        <begin position="201"/>
        <end position="212"/>
    </location>
</feature>
<dbReference type="EMBL" id="AZGZ01000013">
    <property type="protein sequence ID" value="KZZ91557.1"/>
    <property type="molecule type" value="Genomic_DNA"/>
</dbReference>
<feature type="compositionally biased region" description="Polar residues" evidence="2">
    <location>
        <begin position="279"/>
        <end position="292"/>
    </location>
</feature>
<dbReference type="Gene3D" id="4.10.280.10">
    <property type="entry name" value="Helix-loop-helix DNA-binding domain"/>
    <property type="match status" value="1"/>
</dbReference>
<proteinExistence type="predicted"/>
<feature type="region of interest" description="Disordered" evidence="2">
    <location>
        <begin position="44"/>
        <end position="94"/>
    </location>
</feature>
<evidence type="ECO:0000313" key="5">
    <source>
        <dbReference type="EMBL" id="KZZ91557.1"/>
    </source>
</evidence>
<keyword evidence="1" id="KW-0175">Coiled coil</keyword>
<dbReference type="InterPro" id="IPR036638">
    <property type="entry name" value="HLH_DNA-bd_sf"/>
</dbReference>
<evidence type="ECO:0000256" key="2">
    <source>
        <dbReference type="SAM" id="MobiDB-lite"/>
    </source>
</evidence>
<evidence type="ECO:0000256" key="3">
    <source>
        <dbReference type="SAM" id="Phobius"/>
    </source>
</evidence>
<dbReference type="AlphaFoldDB" id="A0A167YND8"/>
<feature type="domain" description="Sterol regulatory element-binding protein 1 C-terminal" evidence="4">
    <location>
        <begin position="624"/>
        <end position="1222"/>
    </location>
</feature>
<reference evidence="5 6" key="1">
    <citation type="journal article" date="2016" name="Genome Biol. Evol.">
        <title>Divergent and convergent evolution of fungal pathogenicity.</title>
        <authorList>
            <person name="Shang Y."/>
            <person name="Xiao G."/>
            <person name="Zheng P."/>
            <person name="Cen K."/>
            <person name="Zhan S."/>
            <person name="Wang C."/>
        </authorList>
    </citation>
    <scope>NUCLEOTIDE SEQUENCE [LARGE SCALE GENOMIC DNA]</scope>
    <source>
        <strain evidence="5 6">ARSEF 7405</strain>
    </source>
</reference>
<feature type="compositionally biased region" description="Low complexity" evidence="2">
    <location>
        <begin position="1114"/>
        <end position="1124"/>
    </location>
</feature>